<dbReference type="FunFam" id="3.40.120.10:FF:000005">
    <property type="entry name" value="Phosphoglucomutase 5"/>
    <property type="match status" value="1"/>
</dbReference>
<dbReference type="FunFam" id="3.40.120.10:FF:000009">
    <property type="entry name" value="Phosphoglucomutase, cytoplasmic 1"/>
    <property type="match status" value="1"/>
</dbReference>
<dbReference type="EC" id="5.4.2.2" evidence="5"/>
<evidence type="ECO:0000256" key="3">
    <source>
        <dbReference type="ARBA" id="ARBA00010231"/>
    </source>
</evidence>
<dbReference type="FunFam" id="3.30.310.50:FF:000002">
    <property type="entry name" value="Phosphoglucomutase 5"/>
    <property type="match status" value="1"/>
</dbReference>
<dbReference type="Gene3D" id="3.30.310.50">
    <property type="entry name" value="Alpha-D-phosphohexomutase, C-terminal domain"/>
    <property type="match status" value="1"/>
</dbReference>
<evidence type="ECO:0000256" key="11">
    <source>
        <dbReference type="ARBA" id="ARBA00023277"/>
    </source>
</evidence>
<feature type="domain" description="Alpha-D-phosphohexomutase alpha/beta/alpha" evidence="17">
    <location>
        <begin position="393"/>
        <end position="494"/>
    </location>
</feature>
<dbReference type="Proteomes" id="UP001408789">
    <property type="component" value="Unassembled WGS sequence"/>
</dbReference>
<name>A0AAP0H697_9ASTR</name>
<comment type="similarity">
    <text evidence="3">Belongs to the phosphohexose mutase family.</text>
</comment>
<feature type="domain" description="Alpha-D-phosphohexomutase alpha/beta/alpha" evidence="16">
    <location>
        <begin position="276"/>
        <end position="384"/>
    </location>
</feature>
<evidence type="ECO:0000256" key="14">
    <source>
        <dbReference type="ARBA" id="ARBA00049409"/>
    </source>
</evidence>
<keyword evidence="8" id="KW-0479">Metal-binding</keyword>
<dbReference type="PRINTS" id="PR00509">
    <property type="entry name" value="PGMPMM"/>
</dbReference>
<comment type="catalytic activity">
    <reaction evidence="14">
        <text>O-phospho-L-seryl-[protein] + alpha-D-glucose 1-phosphate = alpha-D-glucose 1,6-bisphosphate + L-seryl-[protein]</text>
        <dbReference type="Rhea" id="RHEA:68748"/>
        <dbReference type="Rhea" id="RHEA-COMP:9863"/>
        <dbReference type="Rhea" id="RHEA-COMP:11604"/>
        <dbReference type="ChEBI" id="CHEBI:29999"/>
        <dbReference type="ChEBI" id="CHEBI:58392"/>
        <dbReference type="ChEBI" id="CHEBI:58601"/>
        <dbReference type="ChEBI" id="CHEBI:83421"/>
    </reaction>
</comment>
<evidence type="ECO:0000256" key="4">
    <source>
        <dbReference type="ARBA" id="ARBA00011245"/>
    </source>
</evidence>
<evidence type="ECO:0000256" key="8">
    <source>
        <dbReference type="ARBA" id="ARBA00022723"/>
    </source>
</evidence>
<evidence type="ECO:0000256" key="6">
    <source>
        <dbReference type="ARBA" id="ARBA00022526"/>
    </source>
</evidence>
<comment type="cofactor">
    <cofactor evidence="2">
        <name>Mg(2+)</name>
        <dbReference type="ChEBI" id="CHEBI:18420"/>
    </cofactor>
</comment>
<dbReference type="NCBIfam" id="NF005737">
    <property type="entry name" value="PRK07564.1-1"/>
    <property type="match status" value="1"/>
</dbReference>
<dbReference type="InterPro" id="IPR016066">
    <property type="entry name" value="A-D-PHexomutase_CS"/>
</dbReference>
<comment type="subunit">
    <text evidence="4">Monomer.</text>
</comment>
<comment type="function">
    <text evidence="12">Catalyzes the reversible isomerization of alpha-D-glucose 1-phosphate to alpha-D-glucose 6-phosphate. The mechanism proceeds via the intermediate compound alpha-D-glucose 1,6-bisphosphate. This enzyme participates in both the breakdown and synthesis of glucose.</text>
</comment>
<dbReference type="GO" id="GO:0005829">
    <property type="term" value="C:cytosol"/>
    <property type="evidence" value="ECO:0007669"/>
    <property type="project" value="TreeGrafter"/>
</dbReference>
<evidence type="ECO:0000256" key="9">
    <source>
        <dbReference type="ARBA" id="ARBA00022842"/>
    </source>
</evidence>
<evidence type="ECO:0000313" key="19">
    <source>
        <dbReference type="Proteomes" id="UP001408789"/>
    </source>
</evidence>
<evidence type="ECO:0000259" key="17">
    <source>
        <dbReference type="Pfam" id="PF02880"/>
    </source>
</evidence>
<feature type="domain" description="Alpha-D-phosphohexomutase alpha/beta/alpha" evidence="15">
    <location>
        <begin position="93"/>
        <end position="240"/>
    </location>
</feature>
<evidence type="ECO:0000256" key="7">
    <source>
        <dbReference type="ARBA" id="ARBA00022553"/>
    </source>
</evidence>
<dbReference type="Gene3D" id="3.40.120.10">
    <property type="entry name" value="Alpha-D-Glucose-1,6-Bisphosphate, subunit A, domain 3"/>
    <property type="match status" value="3"/>
</dbReference>
<evidence type="ECO:0000256" key="2">
    <source>
        <dbReference type="ARBA" id="ARBA00001946"/>
    </source>
</evidence>
<comment type="catalytic activity">
    <reaction evidence="13">
        <text>alpha-D-glucose 1,6-bisphosphate + L-seryl-[protein] = O-phospho-L-seryl-[protein] + alpha-D-glucose 6-phosphate</text>
        <dbReference type="Rhea" id="RHEA:68752"/>
        <dbReference type="Rhea" id="RHEA-COMP:9863"/>
        <dbReference type="Rhea" id="RHEA-COMP:11604"/>
        <dbReference type="ChEBI" id="CHEBI:29999"/>
        <dbReference type="ChEBI" id="CHEBI:58225"/>
        <dbReference type="ChEBI" id="CHEBI:58392"/>
        <dbReference type="ChEBI" id="CHEBI:83421"/>
    </reaction>
</comment>
<reference evidence="18 19" key="1">
    <citation type="submission" date="2024-04" db="EMBL/GenBank/DDBJ databases">
        <title>The reference genome of an endangered Asteraceae, Deinandra increscens subsp. villosa, native to the Central Coast of California.</title>
        <authorList>
            <person name="Guilliams M."/>
            <person name="Hasenstab-Lehman K."/>
            <person name="Meyer R."/>
            <person name="Mcevoy S."/>
        </authorList>
    </citation>
    <scope>NUCLEOTIDE SEQUENCE [LARGE SCALE GENOMIC DNA]</scope>
    <source>
        <tissue evidence="18">Leaf</tissue>
    </source>
</reference>
<proteinExistence type="inferred from homology"/>
<evidence type="ECO:0000256" key="5">
    <source>
        <dbReference type="ARBA" id="ARBA00012728"/>
    </source>
</evidence>
<evidence type="ECO:0000313" key="18">
    <source>
        <dbReference type="EMBL" id="KAK9074549.1"/>
    </source>
</evidence>
<dbReference type="InterPro" id="IPR016055">
    <property type="entry name" value="A-D-PHexomutase_a/b/a-I/II/III"/>
</dbReference>
<comment type="catalytic activity">
    <reaction evidence="1">
        <text>alpha-D-glucose 1-phosphate = alpha-D-glucose 6-phosphate</text>
        <dbReference type="Rhea" id="RHEA:23536"/>
        <dbReference type="ChEBI" id="CHEBI:58225"/>
        <dbReference type="ChEBI" id="CHEBI:58601"/>
        <dbReference type="EC" id="5.4.2.2"/>
    </reaction>
</comment>
<evidence type="ECO:0000256" key="12">
    <source>
        <dbReference type="ARBA" id="ARBA00045679"/>
    </source>
</evidence>
<keyword evidence="19" id="KW-1185">Reference proteome</keyword>
<dbReference type="InterPro" id="IPR005844">
    <property type="entry name" value="A-D-PHexomutase_a/b/a-I"/>
</dbReference>
<dbReference type="InterPro" id="IPR005841">
    <property type="entry name" value="Alpha-D-phosphohexomutase_SF"/>
</dbReference>
<dbReference type="CDD" id="cd03085">
    <property type="entry name" value="PGM1"/>
    <property type="match status" value="1"/>
</dbReference>
<dbReference type="GO" id="GO:0000287">
    <property type="term" value="F:magnesium ion binding"/>
    <property type="evidence" value="ECO:0007669"/>
    <property type="project" value="InterPro"/>
</dbReference>
<dbReference type="SUPFAM" id="SSF55957">
    <property type="entry name" value="Phosphoglucomutase, C-terminal domain"/>
    <property type="match status" value="1"/>
</dbReference>
<dbReference type="AlphaFoldDB" id="A0AAP0H697"/>
<organism evidence="18 19">
    <name type="scientific">Deinandra increscens subsp. villosa</name>
    <dbReference type="NCBI Taxonomy" id="3103831"/>
    <lineage>
        <taxon>Eukaryota</taxon>
        <taxon>Viridiplantae</taxon>
        <taxon>Streptophyta</taxon>
        <taxon>Embryophyta</taxon>
        <taxon>Tracheophyta</taxon>
        <taxon>Spermatophyta</taxon>
        <taxon>Magnoliopsida</taxon>
        <taxon>eudicotyledons</taxon>
        <taxon>Gunneridae</taxon>
        <taxon>Pentapetalae</taxon>
        <taxon>asterids</taxon>
        <taxon>campanulids</taxon>
        <taxon>Asterales</taxon>
        <taxon>Asteraceae</taxon>
        <taxon>Asteroideae</taxon>
        <taxon>Heliantheae alliance</taxon>
        <taxon>Madieae</taxon>
        <taxon>Madiinae</taxon>
        <taxon>Deinandra</taxon>
    </lineage>
</organism>
<dbReference type="InterPro" id="IPR036900">
    <property type="entry name" value="A-D-PHexomutase_C_sf"/>
</dbReference>
<dbReference type="EMBL" id="JBCNJP010000008">
    <property type="protein sequence ID" value="KAK9074549.1"/>
    <property type="molecule type" value="Genomic_DNA"/>
</dbReference>
<dbReference type="PROSITE" id="PS00710">
    <property type="entry name" value="PGM_PMM"/>
    <property type="match status" value="1"/>
</dbReference>
<keyword evidence="6" id="KW-0313">Glucose metabolism</keyword>
<dbReference type="InterPro" id="IPR045244">
    <property type="entry name" value="PGM"/>
</dbReference>
<evidence type="ECO:0000256" key="13">
    <source>
        <dbReference type="ARBA" id="ARBA00049318"/>
    </source>
</evidence>
<evidence type="ECO:0000256" key="10">
    <source>
        <dbReference type="ARBA" id="ARBA00023235"/>
    </source>
</evidence>
<keyword evidence="9" id="KW-0460">Magnesium</keyword>
<dbReference type="Pfam" id="PF02880">
    <property type="entry name" value="PGM_PMM_III"/>
    <property type="match status" value="1"/>
</dbReference>
<dbReference type="Pfam" id="PF02878">
    <property type="entry name" value="PGM_PMM_I"/>
    <property type="match status" value="1"/>
</dbReference>
<dbReference type="InterPro" id="IPR005846">
    <property type="entry name" value="A-D-PHexomutase_a/b/a-III"/>
</dbReference>
<comment type="caution">
    <text evidence="18">The sequence shown here is derived from an EMBL/GenBank/DDBJ whole genome shotgun (WGS) entry which is preliminary data.</text>
</comment>
<gene>
    <name evidence="18" type="ORF">SSX86_007147</name>
</gene>
<dbReference type="GO" id="GO:0006006">
    <property type="term" value="P:glucose metabolic process"/>
    <property type="evidence" value="ECO:0007669"/>
    <property type="project" value="UniProtKB-KW"/>
</dbReference>
<keyword evidence="7" id="KW-0597">Phosphoprotein</keyword>
<dbReference type="SUPFAM" id="SSF53738">
    <property type="entry name" value="Phosphoglucomutase, first 3 domains"/>
    <property type="match status" value="3"/>
</dbReference>
<dbReference type="FunFam" id="3.40.120.10:FF:000004">
    <property type="entry name" value="Phosphoglucomutase 5"/>
    <property type="match status" value="1"/>
</dbReference>
<dbReference type="Pfam" id="PF02879">
    <property type="entry name" value="PGM_PMM_II"/>
    <property type="match status" value="1"/>
</dbReference>
<keyword evidence="10" id="KW-0413">Isomerase</keyword>
<accession>A0AAP0H697</accession>
<dbReference type="GO" id="GO:0004614">
    <property type="term" value="F:phosphoglucomutase activity"/>
    <property type="evidence" value="ECO:0007669"/>
    <property type="project" value="UniProtKB-EC"/>
</dbReference>
<dbReference type="PANTHER" id="PTHR22573:SF2">
    <property type="entry name" value="PHOSPHOGLUCOMUTASE"/>
    <property type="match status" value="1"/>
</dbReference>
<evidence type="ECO:0000259" key="16">
    <source>
        <dbReference type="Pfam" id="PF02879"/>
    </source>
</evidence>
<protein>
    <recommendedName>
        <fullName evidence="5">phosphoglucomutase (alpha-D-glucose-1,6-bisphosphate-dependent)</fullName>
        <ecNumber evidence="5">5.4.2.2</ecNumber>
    </recommendedName>
</protein>
<evidence type="ECO:0000259" key="15">
    <source>
        <dbReference type="Pfam" id="PF02878"/>
    </source>
</evidence>
<dbReference type="PANTHER" id="PTHR22573">
    <property type="entry name" value="PHOSPHOHEXOMUTASE FAMILY MEMBER"/>
    <property type="match status" value="1"/>
</dbReference>
<dbReference type="InterPro" id="IPR005845">
    <property type="entry name" value="A-D-PHexomutase_a/b/a-II"/>
</dbReference>
<keyword evidence="11" id="KW-0119">Carbohydrate metabolism</keyword>
<dbReference type="Pfam" id="PF24947">
    <property type="entry name" value="PGM1_C_vert_fung"/>
    <property type="match status" value="1"/>
</dbReference>
<evidence type="ECO:0000256" key="1">
    <source>
        <dbReference type="ARBA" id="ARBA00000443"/>
    </source>
</evidence>
<sequence>MLRTYDQFEAINLVFQSRQNENHRLKCSPLTCGSQLLNFPRHPFPYISLTPSTTITHSPSLHLSANLPLSEKNCKAMANFTVNRVQSSPIEGQKPGTSGLRKKVKVFTQPHYLHNFVQSTFNALSAEKVKGSTLVVSGDGRYYSKDAIQIIIKMAAANGVRSVWVGQNGLLSTPAVSAVVRERVGADGSKANGAFILTASHNPGGPNEDFGIKYNMGNGGPAPEGITDKIFENTTTIKEYFIAEGLPDVDISAIGISNFSGPDGQFDVDVFDSASDYVKLMKSIFDFQSIQKLIASPQFSFCYDALHGVAGAYAKRIFVEELGAKESSLLNCVPKEDFGGGHPDPNLTYAKELVARMGLGNNPDSNPPEFGAAADGDADRNMVLGKRFFVTPSDSVAIIAANAVQAIPYFSSGLKGVARSMPTSAALDVVAKSLNLKFFEVPTGWKFFGNLMDAGLCSVCGEESFGTGSDHIREKDGIWAVLAWLSILAHKNKDNLNGGNLVTVEDIVKQHWATFGRHYYTRYDYENVDAGAAKDVVAHLVKLQSNILDVNNTVKGMRSDVANIVSADEFEYKDPVDGSISKNQGIRYLFEDGSRLVFRLSGTGSEGATIRLYIEQYEKDSSKTGRDSQEALAPLVDVALKLSKMLEFTGRSAPTVIT</sequence>